<protein>
    <submittedName>
        <fullName evidence="1">Uncharacterized protein</fullName>
    </submittedName>
</protein>
<proteinExistence type="predicted"/>
<comment type="caution">
    <text evidence="1">The sequence shown here is derived from an EMBL/GenBank/DDBJ whole genome shotgun (WGS) entry which is preliminary data.</text>
</comment>
<accession>A0A9D4JJU4</accession>
<sequence>MHREAQKSSLADALCKQCKFEASLPVKIDPSHMIVIDEGSLIHRIPWKAGQTFNDICRSYYSYLKQKYENISQLFLMETPMDQIPKT</sequence>
<evidence type="ECO:0000313" key="1">
    <source>
        <dbReference type="EMBL" id="KAH3815091.1"/>
    </source>
</evidence>
<dbReference type="Proteomes" id="UP000828390">
    <property type="component" value="Unassembled WGS sequence"/>
</dbReference>
<keyword evidence="2" id="KW-1185">Reference proteome</keyword>
<dbReference type="AlphaFoldDB" id="A0A9D4JJU4"/>
<evidence type="ECO:0000313" key="2">
    <source>
        <dbReference type="Proteomes" id="UP000828390"/>
    </source>
</evidence>
<reference evidence="1" key="1">
    <citation type="journal article" date="2019" name="bioRxiv">
        <title>The Genome of the Zebra Mussel, Dreissena polymorpha: A Resource for Invasive Species Research.</title>
        <authorList>
            <person name="McCartney M.A."/>
            <person name="Auch B."/>
            <person name="Kono T."/>
            <person name="Mallez S."/>
            <person name="Zhang Y."/>
            <person name="Obille A."/>
            <person name="Becker A."/>
            <person name="Abrahante J.E."/>
            <person name="Garbe J."/>
            <person name="Badalamenti J.P."/>
            <person name="Herman A."/>
            <person name="Mangelson H."/>
            <person name="Liachko I."/>
            <person name="Sullivan S."/>
            <person name="Sone E.D."/>
            <person name="Koren S."/>
            <person name="Silverstein K.A.T."/>
            <person name="Beckman K.B."/>
            <person name="Gohl D.M."/>
        </authorList>
    </citation>
    <scope>NUCLEOTIDE SEQUENCE</scope>
    <source>
        <strain evidence="1">Duluth1</strain>
        <tissue evidence="1">Whole animal</tissue>
    </source>
</reference>
<reference evidence="1" key="2">
    <citation type="submission" date="2020-11" db="EMBL/GenBank/DDBJ databases">
        <authorList>
            <person name="McCartney M.A."/>
            <person name="Auch B."/>
            <person name="Kono T."/>
            <person name="Mallez S."/>
            <person name="Becker A."/>
            <person name="Gohl D.M."/>
            <person name="Silverstein K.A.T."/>
            <person name="Koren S."/>
            <person name="Bechman K.B."/>
            <person name="Herman A."/>
            <person name="Abrahante J.E."/>
            <person name="Garbe J."/>
        </authorList>
    </citation>
    <scope>NUCLEOTIDE SEQUENCE</scope>
    <source>
        <strain evidence="1">Duluth1</strain>
        <tissue evidence="1">Whole animal</tissue>
    </source>
</reference>
<gene>
    <name evidence="1" type="ORF">DPMN_143610</name>
</gene>
<dbReference type="EMBL" id="JAIWYP010000006">
    <property type="protein sequence ID" value="KAH3815091.1"/>
    <property type="molecule type" value="Genomic_DNA"/>
</dbReference>
<name>A0A9D4JJU4_DREPO</name>
<organism evidence="1 2">
    <name type="scientific">Dreissena polymorpha</name>
    <name type="common">Zebra mussel</name>
    <name type="synonym">Mytilus polymorpha</name>
    <dbReference type="NCBI Taxonomy" id="45954"/>
    <lineage>
        <taxon>Eukaryota</taxon>
        <taxon>Metazoa</taxon>
        <taxon>Spiralia</taxon>
        <taxon>Lophotrochozoa</taxon>
        <taxon>Mollusca</taxon>
        <taxon>Bivalvia</taxon>
        <taxon>Autobranchia</taxon>
        <taxon>Heteroconchia</taxon>
        <taxon>Euheterodonta</taxon>
        <taxon>Imparidentia</taxon>
        <taxon>Neoheterodontei</taxon>
        <taxon>Myida</taxon>
        <taxon>Dreissenoidea</taxon>
        <taxon>Dreissenidae</taxon>
        <taxon>Dreissena</taxon>
    </lineage>
</organism>